<feature type="domain" description="AB hydrolase-1" evidence="1">
    <location>
        <begin position="28"/>
        <end position="259"/>
    </location>
</feature>
<dbReference type="Gene3D" id="3.40.50.1820">
    <property type="entry name" value="alpha/beta hydrolase"/>
    <property type="match status" value="1"/>
</dbReference>
<evidence type="ECO:0000259" key="1">
    <source>
        <dbReference type="Pfam" id="PF12697"/>
    </source>
</evidence>
<organism evidence="2 3">
    <name type="scientific">Streptomyces chattanoogensis</name>
    <dbReference type="NCBI Taxonomy" id="66876"/>
    <lineage>
        <taxon>Bacteria</taxon>
        <taxon>Bacillati</taxon>
        <taxon>Actinomycetota</taxon>
        <taxon>Actinomycetes</taxon>
        <taxon>Kitasatosporales</taxon>
        <taxon>Streptomycetaceae</taxon>
        <taxon>Streptomyces</taxon>
    </lineage>
</organism>
<protein>
    <recommendedName>
        <fullName evidence="1">AB hydrolase-1 domain-containing protein</fullName>
    </recommendedName>
</protein>
<proteinExistence type="predicted"/>
<dbReference type="InterPro" id="IPR000073">
    <property type="entry name" value="AB_hydrolase_1"/>
</dbReference>
<dbReference type="GO" id="GO:0003824">
    <property type="term" value="F:catalytic activity"/>
    <property type="evidence" value="ECO:0007669"/>
    <property type="project" value="UniProtKB-ARBA"/>
</dbReference>
<gene>
    <name evidence="2" type="ORF">ADL29_06750</name>
</gene>
<accession>A0A0N0H346</accession>
<reference evidence="3" key="1">
    <citation type="submission" date="2015-07" db="EMBL/GenBank/DDBJ databases">
        <authorList>
            <person name="Ju K.-S."/>
            <person name="Doroghazi J.R."/>
            <person name="Metcalf W.W."/>
        </authorList>
    </citation>
    <scope>NUCLEOTIDE SEQUENCE [LARGE SCALE GENOMIC DNA]</scope>
    <source>
        <strain evidence="3">NRRL ISP-5002</strain>
    </source>
</reference>
<sequence length="278" mass="29080">MTYTTVHVPISGGDSAVNCLVTGSGPALVLVHGTGATPEGNWGPVIDALKGRYTIVAPTLSGSGATIDTGSPLTVDDLIAQVLGAVDAAGLDAFHLAGHSLGATVAAAVAGAQPKRVRSLFLHAGWAVTDPWQEFQFGLWQRLLRTDKDLLSRVLQVTAIGAGTLARRRIEDFEQGVAGFNELFDAEGMARQSELNTRVDITAALARITAPTLVVSGSQDLIVPPHHQKELADAIAGARYVVLDSGHALPFELPEVFAHTLTDFVDRHQADTASAPAA</sequence>
<dbReference type="AlphaFoldDB" id="A0A0N0H346"/>
<dbReference type="PATRIC" id="fig|66876.3.peg.1485"/>
<evidence type="ECO:0000313" key="2">
    <source>
        <dbReference type="EMBL" id="KPC65931.1"/>
    </source>
</evidence>
<evidence type="ECO:0000313" key="3">
    <source>
        <dbReference type="Proteomes" id="UP000037982"/>
    </source>
</evidence>
<dbReference type="RefSeq" id="WP_053922821.1">
    <property type="nucleotide sequence ID" value="NZ_LGKG01000025.1"/>
</dbReference>
<dbReference type="PANTHER" id="PTHR43798">
    <property type="entry name" value="MONOACYLGLYCEROL LIPASE"/>
    <property type="match status" value="1"/>
</dbReference>
<dbReference type="Pfam" id="PF12697">
    <property type="entry name" value="Abhydrolase_6"/>
    <property type="match status" value="1"/>
</dbReference>
<dbReference type="InterPro" id="IPR029058">
    <property type="entry name" value="AB_hydrolase_fold"/>
</dbReference>
<keyword evidence="3" id="KW-1185">Reference proteome</keyword>
<dbReference type="SUPFAM" id="SSF53474">
    <property type="entry name" value="alpha/beta-Hydrolases"/>
    <property type="match status" value="1"/>
</dbReference>
<name>A0A0N0H346_9ACTN</name>
<dbReference type="EMBL" id="LGKG01000025">
    <property type="protein sequence ID" value="KPC65931.1"/>
    <property type="molecule type" value="Genomic_DNA"/>
</dbReference>
<dbReference type="InterPro" id="IPR050266">
    <property type="entry name" value="AB_hydrolase_sf"/>
</dbReference>
<comment type="caution">
    <text evidence="2">The sequence shown here is derived from an EMBL/GenBank/DDBJ whole genome shotgun (WGS) entry which is preliminary data.</text>
</comment>
<dbReference type="PRINTS" id="PR00111">
    <property type="entry name" value="ABHYDROLASE"/>
</dbReference>
<dbReference type="Proteomes" id="UP000037982">
    <property type="component" value="Unassembled WGS sequence"/>
</dbReference>